<proteinExistence type="predicted"/>
<comment type="subcellular location">
    <subcellularLocation>
        <location evidence="1">Cell membrane</location>
        <topology evidence="1">Multi-pass membrane protein</topology>
    </subcellularLocation>
</comment>
<protein>
    <submittedName>
        <fullName evidence="8">DUF202 domain-containing protein</fullName>
    </submittedName>
</protein>
<dbReference type="GO" id="GO:0005886">
    <property type="term" value="C:plasma membrane"/>
    <property type="evidence" value="ECO:0007669"/>
    <property type="project" value="UniProtKB-SubCell"/>
</dbReference>
<gene>
    <name evidence="8" type="ORF">FTX54_005450</name>
</gene>
<feature type="domain" description="DUF202" evidence="7">
    <location>
        <begin position="12"/>
        <end position="82"/>
    </location>
</feature>
<evidence type="ECO:0000256" key="5">
    <source>
        <dbReference type="ARBA" id="ARBA00023136"/>
    </source>
</evidence>
<dbReference type="InterPro" id="IPR003807">
    <property type="entry name" value="DUF202"/>
</dbReference>
<keyword evidence="5 6" id="KW-0472">Membrane</keyword>
<keyword evidence="3 6" id="KW-0812">Transmembrane</keyword>
<dbReference type="PANTHER" id="PTHR34187">
    <property type="entry name" value="FGR18P"/>
    <property type="match status" value="1"/>
</dbReference>
<evidence type="ECO:0000256" key="2">
    <source>
        <dbReference type="ARBA" id="ARBA00022475"/>
    </source>
</evidence>
<feature type="transmembrane region" description="Helical" evidence="6">
    <location>
        <begin position="60"/>
        <end position="80"/>
    </location>
</feature>
<dbReference type="EMBL" id="CP144914">
    <property type="protein sequence ID" value="WWD81010.1"/>
    <property type="molecule type" value="Genomic_DNA"/>
</dbReference>
<keyword evidence="4 6" id="KW-1133">Transmembrane helix</keyword>
<evidence type="ECO:0000256" key="4">
    <source>
        <dbReference type="ARBA" id="ARBA00022989"/>
    </source>
</evidence>
<reference evidence="8 9" key="1">
    <citation type="submission" date="2024-01" db="EMBL/GenBank/DDBJ databases">
        <title>Complete Genome Sequence of Alkalicoccus halolimnae BZ-SZ-XJ29T, a Moderately Halophilic Bacterium Isolated from a Salt Lake.</title>
        <authorList>
            <person name="Zhao B."/>
        </authorList>
    </citation>
    <scope>NUCLEOTIDE SEQUENCE [LARGE SCALE GENOMIC DNA]</scope>
    <source>
        <strain evidence="8 9">BZ-SZ-XJ29</strain>
    </source>
</reference>
<dbReference type="Proteomes" id="UP000321816">
    <property type="component" value="Chromosome"/>
</dbReference>
<evidence type="ECO:0000313" key="9">
    <source>
        <dbReference type="Proteomes" id="UP000321816"/>
    </source>
</evidence>
<feature type="transmembrane region" description="Helical" evidence="6">
    <location>
        <begin position="92"/>
        <end position="116"/>
    </location>
</feature>
<organism evidence="8 9">
    <name type="scientific">Alkalicoccus halolimnae</name>
    <dbReference type="NCBI Taxonomy" id="1667239"/>
    <lineage>
        <taxon>Bacteria</taxon>
        <taxon>Bacillati</taxon>
        <taxon>Bacillota</taxon>
        <taxon>Bacilli</taxon>
        <taxon>Bacillales</taxon>
        <taxon>Bacillaceae</taxon>
        <taxon>Alkalicoccus</taxon>
    </lineage>
</organism>
<dbReference type="KEGG" id="ahal:FTX54_005450"/>
<dbReference type="AlphaFoldDB" id="A0AAJ8N2X2"/>
<evidence type="ECO:0000259" key="7">
    <source>
        <dbReference type="Pfam" id="PF02656"/>
    </source>
</evidence>
<keyword evidence="9" id="KW-1185">Reference proteome</keyword>
<evidence type="ECO:0000313" key="8">
    <source>
        <dbReference type="EMBL" id="WWD81010.1"/>
    </source>
</evidence>
<evidence type="ECO:0000256" key="1">
    <source>
        <dbReference type="ARBA" id="ARBA00004651"/>
    </source>
</evidence>
<evidence type="ECO:0000256" key="6">
    <source>
        <dbReference type="SAM" id="Phobius"/>
    </source>
</evidence>
<name>A0AAJ8N2X2_9BACI</name>
<keyword evidence="2" id="KW-1003">Cell membrane</keyword>
<dbReference type="RefSeq" id="WP_187254574.1">
    <property type="nucleotide sequence ID" value="NZ_CP144914.1"/>
</dbReference>
<accession>A0AAJ8N2X2</accession>
<sequence>MKERQEAFYIQQHLANERTFLAWVRTALAMKGIGLLVFGLELALGSGEGAGRTASLGVSLVSYAAGMTVLASAVVLYFRSRRQINNEEFQSSGITVILTGILVGVILTALLIYTIFVYY</sequence>
<dbReference type="InterPro" id="IPR052053">
    <property type="entry name" value="IM_YidH-like"/>
</dbReference>
<evidence type="ECO:0000256" key="3">
    <source>
        <dbReference type="ARBA" id="ARBA00022692"/>
    </source>
</evidence>
<dbReference type="PANTHER" id="PTHR34187:SF2">
    <property type="entry name" value="DUF202 DOMAIN-CONTAINING PROTEIN"/>
    <property type="match status" value="1"/>
</dbReference>
<feature type="transmembrane region" description="Helical" evidence="6">
    <location>
        <begin position="20"/>
        <end position="40"/>
    </location>
</feature>
<dbReference type="Pfam" id="PF02656">
    <property type="entry name" value="DUF202"/>
    <property type="match status" value="1"/>
</dbReference>